<dbReference type="GO" id="GO:0005886">
    <property type="term" value="C:plasma membrane"/>
    <property type="evidence" value="ECO:0007669"/>
    <property type="project" value="UniProtKB-SubCell"/>
</dbReference>
<dbReference type="RefSeq" id="WP_101849373.1">
    <property type="nucleotide sequence ID" value="NZ_JBHLVH010000027.1"/>
</dbReference>
<keyword evidence="7" id="KW-0408">Iron</keyword>
<dbReference type="GO" id="GO:0005524">
    <property type="term" value="F:ATP binding"/>
    <property type="evidence" value="ECO:0007669"/>
    <property type="project" value="UniProtKB-KW"/>
</dbReference>
<dbReference type="InterPro" id="IPR027417">
    <property type="entry name" value="P-loop_NTPase"/>
</dbReference>
<comment type="caution">
    <text evidence="11">The sequence shown here is derived from an EMBL/GenBank/DDBJ whole genome shotgun (WGS) entry which is preliminary data.</text>
</comment>
<dbReference type="GO" id="GO:0016887">
    <property type="term" value="F:ATP hydrolysis activity"/>
    <property type="evidence" value="ECO:0007669"/>
    <property type="project" value="InterPro"/>
</dbReference>
<dbReference type="InterPro" id="IPR003593">
    <property type="entry name" value="AAA+_ATPase"/>
</dbReference>
<name>A0A2I1PBU3_9MICO</name>
<dbReference type="PANTHER" id="PTHR42771:SF2">
    <property type="entry name" value="IRON(3+)-HYDROXAMATE IMPORT ATP-BINDING PROTEIN FHUC"/>
    <property type="match status" value="1"/>
</dbReference>
<dbReference type="AlphaFoldDB" id="A0A2I1PBU3"/>
<dbReference type="SUPFAM" id="SSF52540">
    <property type="entry name" value="P-loop containing nucleoside triphosphate hydrolases"/>
    <property type="match status" value="1"/>
</dbReference>
<keyword evidence="2" id="KW-0813">Transport</keyword>
<dbReference type="EMBL" id="PKIZ01000006">
    <property type="protein sequence ID" value="PKZ42100.1"/>
    <property type="molecule type" value="Genomic_DNA"/>
</dbReference>
<evidence type="ECO:0000313" key="12">
    <source>
        <dbReference type="Proteomes" id="UP000234206"/>
    </source>
</evidence>
<keyword evidence="4" id="KW-0410">Iron transport</keyword>
<dbReference type="FunFam" id="3.40.50.300:FF:000134">
    <property type="entry name" value="Iron-enterobactin ABC transporter ATP-binding protein"/>
    <property type="match status" value="1"/>
</dbReference>
<keyword evidence="3" id="KW-1003">Cell membrane</keyword>
<dbReference type="InterPro" id="IPR003439">
    <property type="entry name" value="ABC_transporter-like_ATP-bd"/>
</dbReference>
<dbReference type="Proteomes" id="UP000234206">
    <property type="component" value="Unassembled WGS sequence"/>
</dbReference>
<evidence type="ECO:0000256" key="1">
    <source>
        <dbReference type="ARBA" id="ARBA00004202"/>
    </source>
</evidence>
<reference evidence="11 12" key="1">
    <citation type="submission" date="2017-12" db="EMBL/GenBank/DDBJ databases">
        <title>Phylogenetic diversity of female urinary microbiome.</title>
        <authorList>
            <person name="Thomas-White K."/>
            <person name="Wolfe A.J."/>
        </authorList>
    </citation>
    <scope>NUCLEOTIDE SEQUENCE [LARGE SCALE GENOMIC DNA]</scope>
    <source>
        <strain evidence="11 12">UMB1298</strain>
    </source>
</reference>
<dbReference type="PANTHER" id="PTHR42771">
    <property type="entry name" value="IRON(3+)-HYDROXAMATE IMPORT ATP-BINDING PROTEIN FHUC"/>
    <property type="match status" value="1"/>
</dbReference>
<dbReference type="Pfam" id="PF00005">
    <property type="entry name" value="ABC_tran"/>
    <property type="match status" value="1"/>
</dbReference>
<organism evidence="11 12">
    <name type="scientific">Kytococcus schroeteri</name>
    <dbReference type="NCBI Taxonomy" id="138300"/>
    <lineage>
        <taxon>Bacteria</taxon>
        <taxon>Bacillati</taxon>
        <taxon>Actinomycetota</taxon>
        <taxon>Actinomycetes</taxon>
        <taxon>Micrococcales</taxon>
        <taxon>Kytococcaceae</taxon>
        <taxon>Kytococcus</taxon>
    </lineage>
</organism>
<dbReference type="PROSITE" id="PS00211">
    <property type="entry name" value="ABC_TRANSPORTER_1"/>
    <property type="match status" value="1"/>
</dbReference>
<keyword evidence="5" id="KW-0547">Nucleotide-binding</keyword>
<evidence type="ECO:0000256" key="7">
    <source>
        <dbReference type="ARBA" id="ARBA00023004"/>
    </source>
</evidence>
<dbReference type="SMART" id="SM00382">
    <property type="entry name" value="AAA"/>
    <property type="match status" value="1"/>
</dbReference>
<dbReference type="InterPro" id="IPR017871">
    <property type="entry name" value="ABC_transporter-like_CS"/>
</dbReference>
<keyword evidence="12" id="KW-1185">Reference proteome</keyword>
<keyword evidence="9" id="KW-0472">Membrane</keyword>
<keyword evidence="8" id="KW-0406">Ion transport</keyword>
<evidence type="ECO:0000259" key="10">
    <source>
        <dbReference type="PROSITE" id="PS50893"/>
    </source>
</evidence>
<evidence type="ECO:0000256" key="2">
    <source>
        <dbReference type="ARBA" id="ARBA00022448"/>
    </source>
</evidence>
<proteinExistence type="predicted"/>
<comment type="subcellular location">
    <subcellularLocation>
        <location evidence="1">Cell membrane</location>
        <topology evidence="1">Peripheral membrane protein</topology>
    </subcellularLocation>
</comment>
<evidence type="ECO:0000256" key="4">
    <source>
        <dbReference type="ARBA" id="ARBA00022496"/>
    </source>
</evidence>
<evidence type="ECO:0000256" key="8">
    <source>
        <dbReference type="ARBA" id="ARBA00023065"/>
    </source>
</evidence>
<dbReference type="Gene3D" id="3.40.50.300">
    <property type="entry name" value="P-loop containing nucleotide triphosphate hydrolases"/>
    <property type="match status" value="1"/>
</dbReference>
<dbReference type="PROSITE" id="PS50893">
    <property type="entry name" value="ABC_TRANSPORTER_2"/>
    <property type="match status" value="1"/>
</dbReference>
<gene>
    <name evidence="11" type="ORF">CYJ76_04440</name>
</gene>
<evidence type="ECO:0000256" key="6">
    <source>
        <dbReference type="ARBA" id="ARBA00022840"/>
    </source>
</evidence>
<evidence type="ECO:0000256" key="9">
    <source>
        <dbReference type="ARBA" id="ARBA00023136"/>
    </source>
</evidence>
<accession>A0A2I1PBU3</accession>
<dbReference type="CDD" id="cd03214">
    <property type="entry name" value="ABC_Iron-Siderophores_B12_Hemin"/>
    <property type="match status" value="1"/>
</dbReference>
<dbReference type="GO" id="GO:0006826">
    <property type="term" value="P:iron ion transport"/>
    <property type="evidence" value="ECO:0007669"/>
    <property type="project" value="UniProtKB-KW"/>
</dbReference>
<evidence type="ECO:0000256" key="5">
    <source>
        <dbReference type="ARBA" id="ARBA00022741"/>
    </source>
</evidence>
<dbReference type="InterPro" id="IPR051535">
    <property type="entry name" value="Siderophore_ABC-ATPase"/>
</dbReference>
<dbReference type="OrthoDB" id="5296765at2"/>
<protein>
    <submittedName>
        <fullName evidence="11">Cobalamin/Fe(3+)-siderophore ABC transporter ATP-binding protein</fullName>
    </submittedName>
</protein>
<evidence type="ECO:0000256" key="3">
    <source>
        <dbReference type="ARBA" id="ARBA00022475"/>
    </source>
</evidence>
<feature type="domain" description="ABC transporter" evidence="10">
    <location>
        <begin position="5"/>
        <end position="241"/>
    </location>
</feature>
<keyword evidence="6 11" id="KW-0067">ATP-binding</keyword>
<sequence length="267" mass="28167">MTARLACRDLRLSYGGPEVVHGVSLDVPDGAITTLVGANGCGKSTLLRGLARLLKPAGGQVTLDGTDLHSLPTRQVATTIGLLPQQPLVPAGLTVAELVTRGRHPHRAAWRPASAADHEAVEDAMRRTDTLGVADRPVAALSGGQRQRVWIAMALAQQTDVLMLDEPTSFLDLAHQVDVLDLVAQLNVERGTTVVMVLHDLNLAARVSDHLVAMAAGQLVAAGTPREVITEETVREVFGLDSLVVDDPVTGTPMVVPRGRVPARAAT</sequence>
<evidence type="ECO:0000313" key="11">
    <source>
        <dbReference type="EMBL" id="PKZ42100.1"/>
    </source>
</evidence>